<feature type="compositionally biased region" description="Polar residues" evidence="1">
    <location>
        <begin position="88"/>
        <end position="101"/>
    </location>
</feature>
<dbReference type="InterPro" id="IPR012337">
    <property type="entry name" value="RNaseH-like_sf"/>
</dbReference>
<dbReference type="Proteomes" id="UP001161247">
    <property type="component" value="Chromosome 2"/>
</dbReference>
<accession>A0AAV1CNA1</accession>
<dbReference type="InterPro" id="IPR007021">
    <property type="entry name" value="DUF659"/>
</dbReference>
<dbReference type="SUPFAM" id="SSF53098">
    <property type="entry name" value="Ribonuclease H-like"/>
    <property type="match status" value="1"/>
</dbReference>
<dbReference type="AlphaFoldDB" id="A0AAV1CNA1"/>
<dbReference type="Pfam" id="PF04937">
    <property type="entry name" value="DUF659"/>
    <property type="match status" value="1"/>
</dbReference>
<evidence type="ECO:0000259" key="2">
    <source>
        <dbReference type="Pfam" id="PF04937"/>
    </source>
</evidence>
<sequence>MASMDIKIQDHGTVVDGKKQRIMCNHCEKVVSGYSRLKCHLGGIRGDVVPCIKVPADVKEAFGKEVRAKKKGNLTRDVGKLSPPNLPTRRTWSCVSSSTELSVPESFEPSEDENEKRARTGASSRNGGRSFPLNPCTPSVTTKQYSLSTDAQKAIGKFFYETGLDFTASSVRSFHRMMNASTENLHTIDGIPSSEDLKGWILQEVYKEVHADVQSIRESWASTGCSILLDGWQDSRGRNLLHILAACPRGTVYIQSVDITGFDRNISFMLLLLDGVIDDVGVENVLQIVTYTTSPWMAETGKRFMEQHGTVFWTVSDSLCIKLMLERIGRREDVHDTLVKAKTITSFVHSDFFVLKLMRDLTSVHDLVFPSKFNFLIPFLTLENLFVERKNIQKLFCSTFWETSKLASTLEGRKVAKLVADDSFWEGANQVLHATMPLVRGLELLSKNDVPKIAYIYETMDQVKEKIEKNFEGKESCYQPVWDDIDYIWNNYLHSPLHAAGYLLNPYFRYADGFSDDSEVRSGIDACFARLSGNYDRVCSQLLHYEMGDGAFHQGISCALKKSPGKWWQTYGGEHPELQRLAIRILSQTCNGASKYNLNRSLAERFLIDPMIPMNPVERLRLADLLFVHYNLCLQNFPKTAAEGFPCDEISPMHDWVVDSTRLFLPDRAGVSWTDLARKEEGNSMSGDSGCSS</sequence>
<proteinExistence type="predicted"/>
<keyword evidence="4" id="KW-1185">Reference proteome</keyword>
<evidence type="ECO:0000313" key="3">
    <source>
        <dbReference type="EMBL" id="CAI9096907.1"/>
    </source>
</evidence>
<dbReference type="PANTHER" id="PTHR32166">
    <property type="entry name" value="OSJNBA0013A04.12 PROTEIN"/>
    <property type="match status" value="1"/>
</dbReference>
<gene>
    <name evidence="3" type="ORF">OLC1_LOCUS7540</name>
</gene>
<evidence type="ECO:0000256" key="1">
    <source>
        <dbReference type="SAM" id="MobiDB-lite"/>
    </source>
</evidence>
<organism evidence="3 4">
    <name type="scientific">Oldenlandia corymbosa var. corymbosa</name>
    <dbReference type="NCBI Taxonomy" id="529605"/>
    <lineage>
        <taxon>Eukaryota</taxon>
        <taxon>Viridiplantae</taxon>
        <taxon>Streptophyta</taxon>
        <taxon>Embryophyta</taxon>
        <taxon>Tracheophyta</taxon>
        <taxon>Spermatophyta</taxon>
        <taxon>Magnoliopsida</taxon>
        <taxon>eudicotyledons</taxon>
        <taxon>Gunneridae</taxon>
        <taxon>Pentapetalae</taxon>
        <taxon>asterids</taxon>
        <taxon>lamiids</taxon>
        <taxon>Gentianales</taxon>
        <taxon>Rubiaceae</taxon>
        <taxon>Rubioideae</taxon>
        <taxon>Spermacoceae</taxon>
        <taxon>Hedyotis-Oldenlandia complex</taxon>
        <taxon>Oldenlandia</taxon>
    </lineage>
</organism>
<dbReference type="EMBL" id="OX459119">
    <property type="protein sequence ID" value="CAI9096907.1"/>
    <property type="molecule type" value="Genomic_DNA"/>
</dbReference>
<name>A0AAV1CNA1_OLDCO</name>
<evidence type="ECO:0000313" key="4">
    <source>
        <dbReference type="Proteomes" id="UP001161247"/>
    </source>
</evidence>
<protein>
    <submittedName>
        <fullName evidence="3">OLC1v1033168C1</fullName>
    </submittedName>
</protein>
<feature type="region of interest" description="Disordered" evidence="1">
    <location>
        <begin position="74"/>
        <end position="135"/>
    </location>
</feature>
<feature type="domain" description="DUF659" evidence="2">
    <location>
        <begin position="192"/>
        <end position="344"/>
    </location>
</feature>
<dbReference type="PANTHER" id="PTHR32166:SF63">
    <property type="entry name" value="HAT TRANSPOSON SUPERFAMILY PROTEIN"/>
    <property type="match status" value="1"/>
</dbReference>
<reference evidence="3" key="1">
    <citation type="submission" date="2023-03" db="EMBL/GenBank/DDBJ databases">
        <authorList>
            <person name="Julca I."/>
        </authorList>
    </citation>
    <scope>NUCLEOTIDE SEQUENCE</scope>
</reference>